<comment type="caution">
    <text evidence="1">The sequence shown here is derived from an EMBL/GenBank/DDBJ whole genome shotgun (WGS) entry which is preliminary data.</text>
</comment>
<gene>
    <name evidence="1" type="ORF">L6164_012982</name>
</gene>
<evidence type="ECO:0000313" key="2">
    <source>
        <dbReference type="Proteomes" id="UP000828941"/>
    </source>
</evidence>
<dbReference type="EMBL" id="CM039430">
    <property type="protein sequence ID" value="KAI4345896.1"/>
    <property type="molecule type" value="Genomic_DNA"/>
</dbReference>
<accession>A0ACB9PC17</accession>
<name>A0ACB9PC17_BAUVA</name>
<evidence type="ECO:0000313" key="1">
    <source>
        <dbReference type="EMBL" id="KAI4345896.1"/>
    </source>
</evidence>
<proteinExistence type="predicted"/>
<keyword evidence="2" id="KW-1185">Reference proteome</keyword>
<protein>
    <submittedName>
        <fullName evidence="1">Uncharacterized protein</fullName>
    </submittedName>
</protein>
<sequence>MDEFHEPKFPLEEEDDLYDHQLPLRSAPSFEIYNTNEGFGDDPEQVLLRTFTIGDSIEAIDSDDFSFRKKGMDLIEEEEENENRSVEEEAERLVSPPMNIEAGLGVDGKGFGGGVRSGSYTSDILSMPNMQESSDLEEDYKRLVDEYPNHPLFLRNYAQLLQSKGDLHGAEEYFLRATLADPDDGEILMRCGKLVWELHRDKERALHYLEQAVQAAPQDSDISAAYASFLWETEDDEDSKGDEKLETNNENDEENYYKMIDENPTNPSFLKNYAQFLMQSMGDLQGAEDYFLRATQEDPEDGEILMQYAKLVWELHHDKDRALHYFERASQASPQDSHVLAAYASFLWEIEDDEEEGGKQETNSKDNEKEQQIKLVNPSQQRIEPVTLVSHLAAGQEIDHTDLTAANCGKHGNLEDCHKKMIDENPTNPLFLKIYARFLVQSKKDLQAAEEYYSRAILADPHDGEILSEYAQLVWELHHDQEKALLYFEQAVQASPTDSHVLAAYACFLWEIDDGEANISRESPIQEPLLQENTATAANA</sequence>
<organism evidence="1 2">
    <name type="scientific">Bauhinia variegata</name>
    <name type="common">Purple orchid tree</name>
    <name type="synonym">Phanera variegata</name>
    <dbReference type="NCBI Taxonomy" id="167791"/>
    <lineage>
        <taxon>Eukaryota</taxon>
        <taxon>Viridiplantae</taxon>
        <taxon>Streptophyta</taxon>
        <taxon>Embryophyta</taxon>
        <taxon>Tracheophyta</taxon>
        <taxon>Spermatophyta</taxon>
        <taxon>Magnoliopsida</taxon>
        <taxon>eudicotyledons</taxon>
        <taxon>Gunneridae</taxon>
        <taxon>Pentapetalae</taxon>
        <taxon>rosids</taxon>
        <taxon>fabids</taxon>
        <taxon>Fabales</taxon>
        <taxon>Fabaceae</taxon>
        <taxon>Cercidoideae</taxon>
        <taxon>Cercideae</taxon>
        <taxon>Bauhiniinae</taxon>
        <taxon>Bauhinia</taxon>
    </lineage>
</organism>
<dbReference type="Proteomes" id="UP000828941">
    <property type="component" value="Chromosome 5"/>
</dbReference>
<reference evidence="1 2" key="1">
    <citation type="journal article" date="2022" name="DNA Res.">
        <title>Chromosomal-level genome assembly of the orchid tree Bauhinia variegata (Leguminosae; Cercidoideae) supports the allotetraploid origin hypothesis of Bauhinia.</title>
        <authorList>
            <person name="Zhong Y."/>
            <person name="Chen Y."/>
            <person name="Zheng D."/>
            <person name="Pang J."/>
            <person name="Liu Y."/>
            <person name="Luo S."/>
            <person name="Meng S."/>
            <person name="Qian L."/>
            <person name="Wei D."/>
            <person name="Dai S."/>
            <person name="Zhou R."/>
        </authorList>
    </citation>
    <scope>NUCLEOTIDE SEQUENCE [LARGE SCALE GENOMIC DNA]</scope>
    <source>
        <strain evidence="1">BV-YZ2020</strain>
    </source>
</reference>